<evidence type="ECO:0000256" key="5">
    <source>
        <dbReference type="ARBA" id="ARBA00023136"/>
    </source>
</evidence>
<comment type="subcellular location">
    <subcellularLocation>
        <location evidence="1">Cell membrane</location>
        <topology evidence="1">Multi-pass membrane protein</topology>
    </subcellularLocation>
</comment>
<comment type="caution">
    <text evidence="8">The sequence shown here is derived from an EMBL/GenBank/DDBJ whole genome shotgun (WGS) entry which is preliminary data.</text>
</comment>
<dbReference type="GO" id="GO:0005886">
    <property type="term" value="C:plasma membrane"/>
    <property type="evidence" value="ECO:0007669"/>
    <property type="project" value="UniProtKB-SubCell"/>
</dbReference>
<evidence type="ECO:0000256" key="6">
    <source>
        <dbReference type="SAM" id="Phobius"/>
    </source>
</evidence>
<feature type="transmembrane region" description="Helical" evidence="6">
    <location>
        <begin position="35"/>
        <end position="55"/>
    </location>
</feature>
<feature type="transmembrane region" description="Helical" evidence="6">
    <location>
        <begin position="12"/>
        <end position="29"/>
    </location>
</feature>
<reference evidence="8" key="1">
    <citation type="journal article" date="2014" name="Int. J. Syst. Evol. Microbiol.">
        <title>Complete genome sequence of Corynebacterium casei LMG S-19264T (=DSM 44701T), isolated from a smear-ripened cheese.</title>
        <authorList>
            <consortium name="US DOE Joint Genome Institute (JGI-PGF)"/>
            <person name="Walter F."/>
            <person name="Albersmeier A."/>
            <person name="Kalinowski J."/>
            <person name="Ruckert C."/>
        </authorList>
    </citation>
    <scope>NUCLEOTIDE SEQUENCE</scope>
    <source>
        <strain evidence="8">JCM 19596</strain>
    </source>
</reference>
<proteinExistence type="predicted"/>
<name>A0A830FAT5_9EURY</name>
<sequence>MTTVILRTVTRTVVPLAVVVAVALFAQGHNLPGGGFIAGVLTTTAVALTYITYGLDAVEEEILNREPGTVFEHIEHGVIDEYTGLVAAGLGVSVAAACAGVVFMWLTGIETAFFAQSFLIFHHVPLAGELEVASAAVFDAGVYGVVVGALLTVVSVVSAE</sequence>
<gene>
    <name evidence="8" type="ORF">GCM10009039_13410</name>
</gene>
<evidence type="ECO:0000256" key="3">
    <source>
        <dbReference type="ARBA" id="ARBA00022692"/>
    </source>
</evidence>
<dbReference type="EMBL" id="BMPG01000002">
    <property type="protein sequence ID" value="GGL56583.1"/>
    <property type="molecule type" value="Genomic_DNA"/>
</dbReference>
<evidence type="ECO:0000313" key="8">
    <source>
        <dbReference type="EMBL" id="GGL56583.1"/>
    </source>
</evidence>
<evidence type="ECO:0000313" key="9">
    <source>
        <dbReference type="Proteomes" id="UP000607197"/>
    </source>
</evidence>
<evidence type="ECO:0000256" key="2">
    <source>
        <dbReference type="ARBA" id="ARBA00022475"/>
    </source>
</evidence>
<dbReference type="RefSeq" id="WP_188977226.1">
    <property type="nucleotide sequence ID" value="NZ_BMPG01000002.1"/>
</dbReference>
<dbReference type="InterPro" id="IPR050622">
    <property type="entry name" value="CPA3_antiporter_subunitB"/>
</dbReference>
<evidence type="ECO:0000259" key="7">
    <source>
        <dbReference type="Pfam" id="PF04039"/>
    </source>
</evidence>
<keyword evidence="5 6" id="KW-0472">Membrane</keyword>
<accession>A0A830FAT5</accession>
<keyword evidence="2" id="KW-1003">Cell membrane</keyword>
<dbReference type="Proteomes" id="UP000607197">
    <property type="component" value="Unassembled WGS sequence"/>
</dbReference>
<feature type="transmembrane region" description="Helical" evidence="6">
    <location>
        <begin position="85"/>
        <end position="106"/>
    </location>
</feature>
<dbReference type="InterPro" id="IPR007182">
    <property type="entry name" value="MnhB"/>
</dbReference>
<dbReference type="Pfam" id="PF04039">
    <property type="entry name" value="MnhB"/>
    <property type="match status" value="1"/>
</dbReference>
<evidence type="ECO:0000256" key="4">
    <source>
        <dbReference type="ARBA" id="ARBA00022989"/>
    </source>
</evidence>
<keyword evidence="4 6" id="KW-1133">Transmembrane helix</keyword>
<dbReference type="OrthoDB" id="19265at2157"/>
<feature type="domain" description="Na+/H+ antiporter MnhB subunit-related protein" evidence="7">
    <location>
        <begin position="5"/>
        <end position="152"/>
    </location>
</feature>
<dbReference type="PANTHER" id="PTHR33932">
    <property type="entry name" value="NA(+)/H(+) ANTIPORTER SUBUNIT B"/>
    <property type="match status" value="1"/>
</dbReference>
<keyword evidence="9" id="KW-1185">Reference proteome</keyword>
<evidence type="ECO:0000256" key="1">
    <source>
        <dbReference type="ARBA" id="ARBA00004651"/>
    </source>
</evidence>
<feature type="transmembrane region" description="Helical" evidence="6">
    <location>
        <begin position="140"/>
        <end position="159"/>
    </location>
</feature>
<keyword evidence="3 6" id="KW-0812">Transmembrane</keyword>
<dbReference type="PANTHER" id="PTHR33932:SF4">
    <property type="entry name" value="NA(+)_H(+) ANTIPORTER SUBUNIT B"/>
    <property type="match status" value="1"/>
</dbReference>
<dbReference type="AlphaFoldDB" id="A0A830FAT5"/>
<reference evidence="8" key="2">
    <citation type="submission" date="2020-09" db="EMBL/GenBank/DDBJ databases">
        <authorList>
            <person name="Sun Q."/>
            <person name="Ohkuma M."/>
        </authorList>
    </citation>
    <scope>NUCLEOTIDE SEQUENCE</scope>
    <source>
        <strain evidence="8">JCM 19596</strain>
    </source>
</reference>
<organism evidence="8 9">
    <name type="scientific">Halocalculus aciditolerans</name>
    <dbReference type="NCBI Taxonomy" id="1383812"/>
    <lineage>
        <taxon>Archaea</taxon>
        <taxon>Methanobacteriati</taxon>
        <taxon>Methanobacteriota</taxon>
        <taxon>Stenosarchaea group</taxon>
        <taxon>Halobacteria</taxon>
        <taxon>Halobacteriales</taxon>
        <taxon>Halobacteriaceae</taxon>
        <taxon>Halocalculus</taxon>
    </lineage>
</organism>
<protein>
    <recommendedName>
        <fullName evidence="7">Na+/H+ antiporter MnhB subunit-related protein domain-containing protein</fullName>
    </recommendedName>
</protein>